<dbReference type="RefSeq" id="WP_386438913.1">
    <property type="nucleotide sequence ID" value="NZ_JBHSBB010000053.1"/>
</dbReference>
<dbReference type="SUPFAM" id="SSF51735">
    <property type="entry name" value="NAD(P)-binding Rossmann-fold domains"/>
    <property type="match status" value="1"/>
</dbReference>
<protein>
    <submittedName>
        <fullName evidence="4">Zinc-binding alcohol dehydrogenase family protein</fullName>
    </submittedName>
</protein>
<keyword evidence="5" id="KW-1185">Reference proteome</keyword>
<dbReference type="Gene3D" id="3.40.50.720">
    <property type="entry name" value="NAD(P)-binding Rossmann-like Domain"/>
    <property type="match status" value="1"/>
</dbReference>
<feature type="domain" description="Enoyl reductase (ER)" evidence="3">
    <location>
        <begin position="10"/>
        <end position="321"/>
    </location>
</feature>
<dbReference type="Pfam" id="PF00107">
    <property type="entry name" value="ADH_zinc_N"/>
    <property type="match status" value="1"/>
</dbReference>
<dbReference type="InterPro" id="IPR020843">
    <property type="entry name" value="ER"/>
</dbReference>
<dbReference type="PANTHER" id="PTHR48106:SF13">
    <property type="entry name" value="QUINONE OXIDOREDUCTASE-RELATED"/>
    <property type="match status" value="1"/>
</dbReference>
<dbReference type="Pfam" id="PF08240">
    <property type="entry name" value="ADH_N"/>
    <property type="match status" value="1"/>
</dbReference>
<proteinExistence type="predicted"/>
<evidence type="ECO:0000256" key="2">
    <source>
        <dbReference type="ARBA" id="ARBA00023002"/>
    </source>
</evidence>
<dbReference type="PANTHER" id="PTHR48106">
    <property type="entry name" value="QUINONE OXIDOREDUCTASE PIG3-RELATED"/>
    <property type="match status" value="1"/>
</dbReference>
<keyword evidence="2" id="KW-0560">Oxidoreductase</keyword>
<dbReference type="Gene3D" id="3.90.180.10">
    <property type="entry name" value="Medium-chain alcohol dehydrogenases, catalytic domain"/>
    <property type="match status" value="1"/>
</dbReference>
<comment type="caution">
    <text evidence="4">The sequence shown here is derived from an EMBL/GenBank/DDBJ whole genome shotgun (WGS) entry which is preliminary data.</text>
</comment>
<reference evidence="5" key="1">
    <citation type="journal article" date="2019" name="Int. J. Syst. Evol. Microbiol.">
        <title>The Global Catalogue of Microorganisms (GCM) 10K type strain sequencing project: providing services to taxonomists for standard genome sequencing and annotation.</title>
        <authorList>
            <consortium name="The Broad Institute Genomics Platform"/>
            <consortium name="The Broad Institute Genome Sequencing Center for Infectious Disease"/>
            <person name="Wu L."/>
            <person name="Ma J."/>
        </authorList>
    </citation>
    <scope>NUCLEOTIDE SEQUENCE [LARGE SCALE GENOMIC DNA]</scope>
    <source>
        <strain evidence="5">CGMCC 4.7237</strain>
    </source>
</reference>
<dbReference type="Proteomes" id="UP001595765">
    <property type="component" value="Unassembled WGS sequence"/>
</dbReference>
<dbReference type="InterPro" id="IPR036291">
    <property type="entry name" value="NAD(P)-bd_dom_sf"/>
</dbReference>
<organism evidence="4 5">
    <name type="scientific">Streptomyces polygonati</name>
    <dbReference type="NCBI Taxonomy" id="1617087"/>
    <lineage>
        <taxon>Bacteria</taxon>
        <taxon>Bacillati</taxon>
        <taxon>Actinomycetota</taxon>
        <taxon>Actinomycetes</taxon>
        <taxon>Kitasatosporales</taxon>
        <taxon>Streptomycetaceae</taxon>
        <taxon>Streptomyces</taxon>
    </lineage>
</organism>
<evidence type="ECO:0000256" key="1">
    <source>
        <dbReference type="ARBA" id="ARBA00022857"/>
    </source>
</evidence>
<evidence type="ECO:0000313" key="5">
    <source>
        <dbReference type="Proteomes" id="UP001595765"/>
    </source>
</evidence>
<sequence>MRAIVFEELGGPEVLKAVEVPEPEPGPGEVTIEVAYAGVNFADIKARADGYRVESLPFRPGLEVSGLIRAVGADVGDFTPGQEVAAFINGGGYAEVALAPASSVFAIPGGLSLRTGATLPSVLPTAYALLHEVARLRECDTVLVRGAAGGVGTVAGQLARMGGASAVYGVVSSLDKAEHALKSGYDQVFLADTFDLDVLRVTDGRGVDIALDPVGGESFRRTLSVVGRFGRLVSFGNSSVEEPWRIGPGDTYPLGVSVAGFSILTLAATDPQRLRELAERAFHTVTEGGVELPVSAEFALADAAGAHRLLESRTSTGKLLLRV</sequence>
<gene>
    <name evidence="4" type="ORF">ACFO3J_35585</name>
</gene>
<dbReference type="EMBL" id="JBHSBB010000053">
    <property type="protein sequence ID" value="MFC4036722.1"/>
    <property type="molecule type" value="Genomic_DNA"/>
</dbReference>
<name>A0ABV8I066_9ACTN</name>
<dbReference type="InterPro" id="IPR013154">
    <property type="entry name" value="ADH-like_N"/>
</dbReference>
<evidence type="ECO:0000259" key="3">
    <source>
        <dbReference type="SMART" id="SM00829"/>
    </source>
</evidence>
<dbReference type="InterPro" id="IPR013149">
    <property type="entry name" value="ADH-like_C"/>
</dbReference>
<dbReference type="SUPFAM" id="SSF50129">
    <property type="entry name" value="GroES-like"/>
    <property type="match status" value="1"/>
</dbReference>
<accession>A0ABV8I066</accession>
<dbReference type="InterPro" id="IPR011032">
    <property type="entry name" value="GroES-like_sf"/>
</dbReference>
<evidence type="ECO:0000313" key="4">
    <source>
        <dbReference type="EMBL" id="MFC4036722.1"/>
    </source>
</evidence>
<dbReference type="SMART" id="SM00829">
    <property type="entry name" value="PKS_ER"/>
    <property type="match status" value="1"/>
</dbReference>
<keyword evidence="1" id="KW-0521">NADP</keyword>